<dbReference type="PANTHER" id="PTHR46517:SF1">
    <property type="entry name" value="FRUCTOSE-2,6-BISPHOSPHATASE TIGAR"/>
    <property type="match status" value="1"/>
</dbReference>
<dbReference type="SMART" id="SM00855">
    <property type="entry name" value="PGAM"/>
    <property type="match status" value="1"/>
</dbReference>
<dbReference type="RefSeq" id="WP_136003324.1">
    <property type="nucleotide sequence ID" value="NZ_SRYR01000001.1"/>
</dbReference>
<feature type="binding site" evidence="2">
    <location>
        <position position="60"/>
    </location>
    <ligand>
        <name>substrate</name>
    </ligand>
</feature>
<gene>
    <name evidence="3" type="ORF">E5347_00105</name>
</gene>
<accession>A0A4S2DLV4</accession>
<keyword evidence="1" id="KW-0378">Hydrolase</keyword>
<evidence type="ECO:0000313" key="3">
    <source>
        <dbReference type="EMBL" id="TGY43249.1"/>
    </source>
</evidence>
<dbReference type="GO" id="GO:0004331">
    <property type="term" value="F:fructose-2,6-bisphosphate 2-phosphatase activity"/>
    <property type="evidence" value="ECO:0007669"/>
    <property type="project" value="TreeGrafter"/>
</dbReference>
<evidence type="ECO:0000313" key="4">
    <source>
        <dbReference type="Proteomes" id="UP000306888"/>
    </source>
</evidence>
<dbReference type="Proteomes" id="UP000306888">
    <property type="component" value="Unassembled WGS sequence"/>
</dbReference>
<comment type="caution">
    <text evidence="3">The sequence shown here is derived from an EMBL/GenBank/DDBJ whole genome shotgun (WGS) entry which is preliminary data.</text>
</comment>
<dbReference type="SUPFAM" id="SSF53254">
    <property type="entry name" value="Phosphoglycerate mutase-like"/>
    <property type="match status" value="1"/>
</dbReference>
<protein>
    <submittedName>
        <fullName evidence="3">Histidine phosphatase family protein</fullName>
    </submittedName>
</protein>
<evidence type="ECO:0000256" key="2">
    <source>
        <dbReference type="PIRSR" id="PIRSR613078-2"/>
    </source>
</evidence>
<organism evidence="3 4">
    <name type="scientific">Clostridium sartagoforme</name>
    <dbReference type="NCBI Taxonomy" id="84031"/>
    <lineage>
        <taxon>Bacteria</taxon>
        <taxon>Bacillati</taxon>
        <taxon>Bacillota</taxon>
        <taxon>Clostridia</taxon>
        <taxon>Eubacteriales</taxon>
        <taxon>Clostridiaceae</taxon>
        <taxon>Clostridium</taxon>
    </lineage>
</organism>
<name>A0A4S2DLV4_9CLOT</name>
<proteinExistence type="predicted"/>
<dbReference type="EMBL" id="SRYR01000001">
    <property type="protein sequence ID" value="TGY43249.1"/>
    <property type="molecule type" value="Genomic_DNA"/>
</dbReference>
<dbReference type="GO" id="GO:0043456">
    <property type="term" value="P:regulation of pentose-phosphate shunt"/>
    <property type="evidence" value="ECO:0007669"/>
    <property type="project" value="TreeGrafter"/>
</dbReference>
<dbReference type="CDD" id="cd07067">
    <property type="entry name" value="HP_PGM_like"/>
    <property type="match status" value="1"/>
</dbReference>
<dbReference type="InterPro" id="IPR051695">
    <property type="entry name" value="Phosphoglycerate_Mutase"/>
</dbReference>
<dbReference type="InterPro" id="IPR029033">
    <property type="entry name" value="His_PPase_superfam"/>
</dbReference>
<dbReference type="AlphaFoldDB" id="A0A4S2DLV4"/>
<dbReference type="Pfam" id="PF00300">
    <property type="entry name" value="His_Phos_1"/>
    <property type="match status" value="1"/>
</dbReference>
<reference evidence="3 4" key="1">
    <citation type="submission" date="2019-04" db="EMBL/GenBank/DDBJ databases">
        <title>Microbes associate with the intestines of laboratory mice.</title>
        <authorList>
            <person name="Navarre W."/>
            <person name="Wong E."/>
            <person name="Huang K."/>
            <person name="Tropini C."/>
            <person name="Ng K."/>
            <person name="Yu B."/>
        </authorList>
    </citation>
    <scope>NUCLEOTIDE SEQUENCE [LARGE SCALE GENOMIC DNA]</scope>
    <source>
        <strain evidence="3 4">NM50_B9-20</strain>
    </source>
</reference>
<dbReference type="Gene3D" id="3.40.50.1240">
    <property type="entry name" value="Phosphoglycerate mutase-like"/>
    <property type="match status" value="1"/>
</dbReference>
<keyword evidence="4" id="KW-1185">Reference proteome</keyword>
<dbReference type="GO" id="GO:0005829">
    <property type="term" value="C:cytosol"/>
    <property type="evidence" value="ECO:0007669"/>
    <property type="project" value="TreeGrafter"/>
</dbReference>
<dbReference type="PANTHER" id="PTHR46517">
    <property type="entry name" value="FRUCTOSE-2,6-BISPHOSPHATASE TIGAR"/>
    <property type="match status" value="1"/>
</dbReference>
<dbReference type="OrthoDB" id="9783269at2"/>
<sequence>MKKLNLYLLRHGKTLANENKLYCGFTDLPLSEKGREELALLKEKISYQEAEKYYTSGALRANETIGIIYENNEFEEVKGFFEYNFGDFEMKSYEELKDNKDYINWITDESLNFKCPGGESKSEYRKRIKEEFISFIKKIKDNNSVLLISHGGTIGTILEEFYDSSKSFYEWQPSYGRGYKLELEILKSEFKILKIIEI</sequence>
<dbReference type="InterPro" id="IPR013078">
    <property type="entry name" value="His_Pase_superF_clade-1"/>
</dbReference>
<evidence type="ECO:0000256" key="1">
    <source>
        <dbReference type="ARBA" id="ARBA00022801"/>
    </source>
</evidence>
<dbReference type="GO" id="GO:0045820">
    <property type="term" value="P:negative regulation of glycolytic process"/>
    <property type="evidence" value="ECO:0007669"/>
    <property type="project" value="TreeGrafter"/>
</dbReference>
<feature type="binding site" evidence="2">
    <location>
        <begin position="10"/>
        <end position="17"/>
    </location>
    <ligand>
        <name>substrate</name>
    </ligand>
</feature>